<feature type="non-terminal residue" evidence="1">
    <location>
        <position position="1"/>
    </location>
</feature>
<comment type="caution">
    <text evidence="1">The sequence shown here is derived from an EMBL/GenBank/DDBJ whole genome shotgun (WGS) entry which is preliminary data.</text>
</comment>
<dbReference type="Proteomes" id="UP000749646">
    <property type="component" value="Unassembled WGS sequence"/>
</dbReference>
<sequence>GDSTADKIGEFLQGFEIFQATASLHFDGCPERAIKTLKVRKDATIYYNGRQRGISSIYRRGKSNARVPTVVTNAIKPRLRTLGGTSAIATLKATFASLRDSDLLVHRTVYNLA</sequence>
<keyword evidence="2" id="KW-1185">Reference proteome</keyword>
<evidence type="ECO:0000313" key="2">
    <source>
        <dbReference type="Proteomes" id="UP000749646"/>
    </source>
</evidence>
<feature type="non-terminal residue" evidence="1">
    <location>
        <position position="113"/>
    </location>
</feature>
<accession>A0A9P6SRH0</accession>
<evidence type="ECO:0000313" key="1">
    <source>
        <dbReference type="EMBL" id="KAF9993203.1"/>
    </source>
</evidence>
<name>A0A9P6SRH0_9FUNG</name>
<reference evidence="1" key="1">
    <citation type="journal article" date="2020" name="Fungal Divers.">
        <title>Resolving the Mortierellaceae phylogeny through synthesis of multi-gene phylogenetics and phylogenomics.</title>
        <authorList>
            <person name="Vandepol N."/>
            <person name="Liber J."/>
            <person name="Desiro A."/>
            <person name="Na H."/>
            <person name="Kennedy M."/>
            <person name="Barry K."/>
            <person name="Grigoriev I.V."/>
            <person name="Miller A.N."/>
            <person name="O'Donnell K."/>
            <person name="Stajich J.E."/>
            <person name="Bonito G."/>
        </authorList>
    </citation>
    <scope>NUCLEOTIDE SEQUENCE</scope>
    <source>
        <strain evidence="1">MES-2147</strain>
    </source>
</reference>
<protein>
    <submittedName>
        <fullName evidence="1">Uncharacterized protein</fullName>
    </submittedName>
</protein>
<gene>
    <name evidence="1" type="ORF">BGZ65_011317</name>
</gene>
<organism evidence="1 2">
    <name type="scientific">Modicella reniformis</name>
    <dbReference type="NCBI Taxonomy" id="1440133"/>
    <lineage>
        <taxon>Eukaryota</taxon>
        <taxon>Fungi</taxon>
        <taxon>Fungi incertae sedis</taxon>
        <taxon>Mucoromycota</taxon>
        <taxon>Mortierellomycotina</taxon>
        <taxon>Mortierellomycetes</taxon>
        <taxon>Mortierellales</taxon>
        <taxon>Mortierellaceae</taxon>
        <taxon>Modicella</taxon>
    </lineage>
</organism>
<dbReference type="AlphaFoldDB" id="A0A9P6SRH0"/>
<proteinExistence type="predicted"/>
<dbReference type="EMBL" id="JAAAHW010001915">
    <property type="protein sequence ID" value="KAF9993203.1"/>
    <property type="molecule type" value="Genomic_DNA"/>
</dbReference>